<accession>A0A645FRV9</accession>
<evidence type="ECO:0000313" key="1">
    <source>
        <dbReference type="EMBL" id="MPN17167.1"/>
    </source>
</evidence>
<sequence>MQCLGKTKVCVAHIFKVDRNKLILVHAGGYQFSLDQIQHDGLSAAADAG</sequence>
<name>A0A645FRV9_9ZZZZ</name>
<reference evidence="1" key="1">
    <citation type="submission" date="2019-08" db="EMBL/GenBank/DDBJ databases">
        <authorList>
            <person name="Kucharzyk K."/>
            <person name="Murdoch R.W."/>
            <person name="Higgins S."/>
            <person name="Loffler F."/>
        </authorList>
    </citation>
    <scope>NUCLEOTIDE SEQUENCE</scope>
</reference>
<dbReference type="AlphaFoldDB" id="A0A645FRV9"/>
<proteinExistence type="predicted"/>
<dbReference type="EMBL" id="VSSQ01064215">
    <property type="protein sequence ID" value="MPN17167.1"/>
    <property type="molecule type" value="Genomic_DNA"/>
</dbReference>
<protein>
    <submittedName>
        <fullName evidence="1">Uncharacterized protein</fullName>
    </submittedName>
</protein>
<organism evidence="1">
    <name type="scientific">bioreactor metagenome</name>
    <dbReference type="NCBI Taxonomy" id="1076179"/>
    <lineage>
        <taxon>unclassified sequences</taxon>
        <taxon>metagenomes</taxon>
        <taxon>ecological metagenomes</taxon>
    </lineage>
</organism>
<comment type="caution">
    <text evidence="1">The sequence shown here is derived from an EMBL/GenBank/DDBJ whole genome shotgun (WGS) entry which is preliminary data.</text>
</comment>
<gene>
    <name evidence="1" type="ORF">SDC9_164517</name>
</gene>